<comment type="caution">
    <text evidence="1">The sequence shown here is derived from an EMBL/GenBank/DDBJ whole genome shotgun (WGS) entry which is preliminary data.</text>
</comment>
<keyword evidence="2" id="KW-1185">Reference proteome</keyword>
<evidence type="ECO:0000313" key="1">
    <source>
        <dbReference type="EMBL" id="KAJ8935890.1"/>
    </source>
</evidence>
<organism evidence="1 2">
    <name type="scientific">Rhamnusium bicolor</name>
    <dbReference type="NCBI Taxonomy" id="1586634"/>
    <lineage>
        <taxon>Eukaryota</taxon>
        <taxon>Metazoa</taxon>
        <taxon>Ecdysozoa</taxon>
        <taxon>Arthropoda</taxon>
        <taxon>Hexapoda</taxon>
        <taxon>Insecta</taxon>
        <taxon>Pterygota</taxon>
        <taxon>Neoptera</taxon>
        <taxon>Endopterygota</taxon>
        <taxon>Coleoptera</taxon>
        <taxon>Polyphaga</taxon>
        <taxon>Cucujiformia</taxon>
        <taxon>Chrysomeloidea</taxon>
        <taxon>Cerambycidae</taxon>
        <taxon>Lepturinae</taxon>
        <taxon>Rhagiini</taxon>
        <taxon>Rhamnusium</taxon>
    </lineage>
</organism>
<proteinExistence type="predicted"/>
<name>A0AAV8XBP2_9CUCU</name>
<dbReference type="AlphaFoldDB" id="A0AAV8XBP2"/>
<evidence type="ECO:0000313" key="2">
    <source>
        <dbReference type="Proteomes" id="UP001162156"/>
    </source>
</evidence>
<protein>
    <submittedName>
        <fullName evidence="1">Uncharacterized protein</fullName>
    </submittedName>
</protein>
<reference evidence="1" key="1">
    <citation type="journal article" date="2023" name="Insect Mol. Biol.">
        <title>Genome sequencing provides insights into the evolution of gene families encoding plant cell wall-degrading enzymes in longhorned beetles.</title>
        <authorList>
            <person name="Shin N.R."/>
            <person name="Okamura Y."/>
            <person name="Kirsch R."/>
            <person name="Pauchet Y."/>
        </authorList>
    </citation>
    <scope>NUCLEOTIDE SEQUENCE</scope>
    <source>
        <strain evidence="1">RBIC_L_NR</strain>
    </source>
</reference>
<accession>A0AAV8XBP2</accession>
<dbReference type="Proteomes" id="UP001162156">
    <property type="component" value="Unassembled WGS sequence"/>
</dbReference>
<gene>
    <name evidence="1" type="ORF">NQ314_012606</name>
</gene>
<sequence length="137" mass="15853">MNIFGNEEINKFPIHNIPVQTTESWDDCNSASYDPKGYCERNEVLRKLDVEPASKRKNFYVTERNRIKRFTEENIKGIIENETIDKENEVKKSEEEKVIPKTSVNNTINECTPDSITNLLKQVKLGANKSFNSIQNN</sequence>
<dbReference type="EMBL" id="JANEYF010003504">
    <property type="protein sequence ID" value="KAJ8935890.1"/>
    <property type="molecule type" value="Genomic_DNA"/>
</dbReference>